<comment type="caution">
    <text evidence="3">The sequence shown here is derived from an EMBL/GenBank/DDBJ whole genome shotgun (WGS) entry which is preliminary data.</text>
</comment>
<dbReference type="Pfam" id="PF08955">
    <property type="entry name" value="BofC_C"/>
    <property type="match status" value="1"/>
</dbReference>
<dbReference type="InterPro" id="IPR038118">
    <property type="entry name" value="BOFC_N_sf"/>
</dbReference>
<reference evidence="3" key="1">
    <citation type="submission" date="2020-09" db="EMBL/GenBank/DDBJ databases">
        <title>A novel bacterium of genus Bacillus, isolated from South China Sea.</title>
        <authorList>
            <person name="Huang H."/>
            <person name="Mo K."/>
            <person name="Hu Y."/>
        </authorList>
    </citation>
    <scope>NUCLEOTIDE SEQUENCE</scope>
    <source>
        <strain evidence="3">IB182487</strain>
    </source>
</reference>
<dbReference type="RefSeq" id="WP_191158817.1">
    <property type="nucleotide sequence ID" value="NZ_JACXAI010000016.1"/>
</dbReference>
<keyword evidence="4" id="KW-1185">Reference proteome</keyword>
<sequence length="182" mass="21109">MKQIHAILLMFTALFLGIILITDIQTGFAIEASQKRDQQAKEVTGPLEVTVVMERVYLDGEVSEEIKQEKILAMEDFWAEYKDWQLVYQDEDQIVFQQEINDISPLLKSNGYFGVTEDGTLSIFNGKPNETNEIIQSFFQIDVKKLESRKHSELRKGIRVNSKEKYEKVLKAYKPYSSSFKQ</sequence>
<organism evidence="3 4">
    <name type="scientific">Metabacillus arenae</name>
    <dbReference type="NCBI Taxonomy" id="2771434"/>
    <lineage>
        <taxon>Bacteria</taxon>
        <taxon>Bacillati</taxon>
        <taxon>Bacillota</taxon>
        <taxon>Bacilli</taxon>
        <taxon>Bacillales</taxon>
        <taxon>Bacillaceae</taxon>
        <taxon>Metabacillus</taxon>
    </lineage>
</organism>
<dbReference type="InterPro" id="IPR015071">
    <property type="entry name" value="BOFC_N"/>
</dbReference>
<evidence type="ECO:0000313" key="3">
    <source>
        <dbReference type="EMBL" id="MBD1381223.1"/>
    </source>
</evidence>
<dbReference type="InterPro" id="IPR038117">
    <property type="entry name" value="BofC_C_sf"/>
</dbReference>
<dbReference type="Proteomes" id="UP000626844">
    <property type="component" value="Unassembled WGS sequence"/>
</dbReference>
<dbReference type="Pfam" id="PF08977">
    <property type="entry name" value="BOFC_N"/>
    <property type="match status" value="1"/>
</dbReference>
<evidence type="ECO:0000259" key="2">
    <source>
        <dbReference type="Pfam" id="PF08977"/>
    </source>
</evidence>
<dbReference type="Gene3D" id="3.30.70.1740">
    <property type="entry name" value="Bypass-of-forespore C, C-terminal domain"/>
    <property type="match status" value="1"/>
</dbReference>
<dbReference type="AlphaFoldDB" id="A0A926NIL8"/>
<feature type="domain" description="Bypass of forespore C C-terminal" evidence="1">
    <location>
        <begin position="101"/>
        <end position="174"/>
    </location>
</feature>
<proteinExistence type="predicted"/>
<evidence type="ECO:0000259" key="1">
    <source>
        <dbReference type="Pfam" id="PF08955"/>
    </source>
</evidence>
<gene>
    <name evidence="3" type="ORF">IC621_13365</name>
</gene>
<dbReference type="EMBL" id="JACXAI010000016">
    <property type="protein sequence ID" value="MBD1381223.1"/>
    <property type="molecule type" value="Genomic_DNA"/>
</dbReference>
<name>A0A926NIL8_9BACI</name>
<evidence type="ECO:0000313" key="4">
    <source>
        <dbReference type="Proteomes" id="UP000626844"/>
    </source>
</evidence>
<feature type="domain" description="Bypass-of-forespore C N-terminal" evidence="2">
    <location>
        <begin position="49"/>
        <end position="98"/>
    </location>
</feature>
<accession>A0A926NIL8</accession>
<dbReference type="InterPro" id="IPR015050">
    <property type="entry name" value="BofC_C"/>
</dbReference>
<protein>
    <submittedName>
        <fullName evidence="3">Intercompartmental signaling factor BofC</fullName>
    </submittedName>
</protein>
<dbReference type="Gene3D" id="3.10.20.420">
    <property type="entry name" value="Bypass-of-forespore C, N-terminal domain"/>
    <property type="match status" value="1"/>
</dbReference>